<dbReference type="InterPro" id="IPR044686">
    <property type="entry name" value="OFP17"/>
</dbReference>
<dbReference type="ExpressionAtlas" id="A9PA88">
    <property type="expression patterns" value="baseline and differential"/>
</dbReference>
<organism evidence="1">
    <name type="scientific">Populus trichocarpa</name>
    <name type="common">Western balsam poplar</name>
    <name type="synonym">Populus balsamifera subsp. trichocarpa</name>
    <dbReference type="NCBI Taxonomy" id="3694"/>
    <lineage>
        <taxon>Eukaryota</taxon>
        <taxon>Viridiplantae</taxon>
        <taxon>Streptophyta</taxon>
        <taxon>Embryophyta</taxon>
        <taxon>Tracheophyta</taxon>
        <taxon>Spermatophyta</taxon>
        <taxon>Magnoliopsida</taxon>
        <taxon>eudicotyledons</taxon>
        <taxon>Gunneridae</taxon>
        <taxon>Pentapetalae</taxon>
        <taxon>rosids</taxon>
        <taxon>fabids</taxon>
        <taxon>Malpighiales</taxon>
        <taxon>Salicaceae</taxon>
        <taxon>Saliceae</taxon>
        <taxon>Populus</taxon>
    </lineage>
</organism>
<sequence length="154" mass="16990">MDRVAELRSVSEAERERMLYPSPLTPAYIKASLATKRQTFGDEDVEDACRSFENYLVEMMVEEGKVRDLADVKSFCIAGKTSSVLSSLVWSADSTESYARTCSLLMLTTPTLIVPNLPNDSANSIAVPPLHCRDNPCPLRNPSSGFSVDSLYCE</sequence>
<name>A9PA88_POPTR</name>
<proteinExistence type="evidence at transcript level"/>
<dbReference type="PANTHER" id="PTHR34042:SF1">
    <property type="entry name" value="TRANSCRIPTION REPRESSOR OFP17"/>
    <property type="match status" value="1"/>
</dbReference>
<reference evidence="1" key="1">
    <citation type="journal article" date="2008" name="BMC Genomics">
        <title>Analysis of 4,664 high-quality sequence-finished poplar full-length cDNA clones and their utility for the discovery of genes responding to insect feeding.</title>
        <authorList>
            <person name="Ralph S.G."/>
            <person name="Chun H.J."/>
            <person name="Cooper D."/>
            <person name="Kirkpatrick R."/>
            <person name="Kolosova N."/>
            <person name="Gunter L."/>
            <person name="Tuskan G.A."/>
            <person name="Douglas C.J."/>
            <person name="Holt R.A."/>
            <person name="Jones S.J."/>
            <person name="Marra M.A."/>
            <person name="Bohlmann J."/>
        </authorList>
    </citation>
    <scope>NUCLEOTIDE SEQUENCE</scope>
    <source>
        <tissue evidence="1">Phloem and cambium</tissue>
    </source>
</reference>
<protein>
    <submittedName>
        <fullName evidence="1">Uncharacterized protein</fullName>
    </submittedName>
</protein>
<dbReference type="PANTHER" id="PTHR34042">
    <property type="entry name" value="TRANSCRIPTION REPRESSOR OFP17"/>
    <property type="match status" value="1"/>
</dbReference>
<accession>A9PA88</accession>
<dbReference type="GO" id="GO:0045892">
    <property type="term" value="P:negative regulation of DNA-templated transcription"/>
    <property type="evidence" value="ECO:0007669"/>
    <property type="project" value="InterPro"/>
</dbReference>
<dbReference type="AlphaFoldDB" id="A9PA88"/>
<evidence type="ECO:0000313" key="1">
    <source>
        <dbReference type="EMBL" id="ABK93291.1"/>
    </source>
</evidence>
<dbReference type="EMBL" id="EF145098">
    <property type="protein sequence ID" value="ABK93291.1"/>
    <property type="molecule type" value="mRNA"/>
</dbReference>